<evidence type="ECO:0000313" key="8">
    <source>
        <dbReference type="Proteomes" id="UP000219329"/>
    </source>
</evidence>
<dbReference type="GO" id="GO:0050661">
    <property type="term" value="F:NADP binding"/>
    <property type="evidence" value="ECO:0007669"/>
    <property type="project" value="InterPro"/>
</dbReference>
<dbReference type="AlphaFoldDB" id="A0A2A5WAH9"/>
<feature type="domain" description="3-hydroxyisobutyrate dehydrogenase-like NAD-binding" evidence="6">
    <location>
        <begin position="193"/>
        <end position="311"/>
    </location>
</feature>
<dbReference type="Proteomes" id="UP000219329">
    <property type="component" value="Unassembled WGS sequence"/>
</dbReference>
<dbReference type="InterPro" id="IPR013328">
    <property type="entry name" value="6PGD_dom2"/>
</dbReference>
<feature type="active site" evidence="4">
    <location>
        <position position="199"/>
    </location>
</feature>
<dbReference type="PANTHER" id="PTHR43060">
    <property type="entry name" value="3-HYDROXYISOBUTYRATE DEHYDROGENASE-LIKE 1, MITOCHONDRIAL-RELATED"/>
    <property type="match status" value="1"/>
</dbReference>
<dbReference type="PROSITE" id="PS00895">
    <property type="entry name" value="3_HYDROXYISOBUT_DH"/>
    <property type="match status" value="1"/>
</dbReference>
<dbReference type="InterPro" id="IPR006115">
    <property type="entry name" value="6PGDH_NADP-bd"/>
</dbReference>
<accession>A0A2A5WAH9</accession>
<evidence type="ECO:0000256" key="3">
    <source>
        <dbReference type="ARBA" id="ARBA00023027"/>
    </source>
</evidence>
<keyword evidence="2" id="KW-0560">Oxidoreductase</keyword>
<dbReference type="InterPro" id="IPR029154">
    <property type="entry name" value="HIBADH-like_NADP-bd"/>
</dbReference>
<evidence type="ECO:0000256" key="1">
    <source>
        <dbReference type="ARBA" id="ARBA00009080"/>
    </source>
</evidence>
<comment type="caution">
    <text evidence="7">The sequence shown here is derived from an EMBL/GenBank/DDBJ whole genome shotgun (WGS) entry which is preliminary data.</text>
</comment>
<proteinExistence type="inferred from homology"/>
<reference evidence="7 8" key="1">
    <citation type="submission" date="2017-08" db="EMBL/GenBank/DDBJ databases">
        <title>Fine stratification of microbial communities through a metagenomic profile of the photic zone.</title>
        <authorList>
            <person name="Haro-Moreno J.M."/>
            <person name="Lopez-Perez M."/>
            <person name="De La Torre J."/>
            <person name="Picazo A."/>
            <person name="Camacho A."/>
            <person name="Rodriguez-Valera F."/>
        </authorList>
    </citation>
    <scope>NUCLEOTIDE SEQUENCE [LARGE SCALE GENOMIC DNA]</scope>
    <source>
        <strain evidence="7">MED-G28</strain>
    </source>
</reference>
<dbReference type="InterPro" id="IPR008927">
    <property type="entry name" value="6-PGluconate_DH-like_C_sf"/>
</dbReference>
<dbReference type="Pfam" id="PF03446">
    <property type="entry name" value="NAD_binding_2"/>
    <property type="match status" value="1"/>
</dbReference>
<evidence type="ECO:0000259" key="6">
    <source>
        <dbReference type="Pfam" id="PF14833"/>
    </source>
</evidence>
<feature type="domain" description="6-phosphogluconate dehydrogenase NADP-binding" evidence="5">
    <location>
        <begin position="30"/>
        <end position="184"/>
    </location>
</feature>
<organism evidence="7 8">
    <name type="scientific">OM182 bacterium MED-G28</name>
    <dbReference type="NCBI Taxonomy" id="1986256"/>
    <lineage>
        <taxon>Bacteria</taxon>
        <taxon>Pseudomonadati</taxon>
        <taxon>Pseudomonadota</taxon>
        <taxon>Gammaproteobacteria</taxon>
        <taxon>OMG group</taxon>
        <taxon>OM182 clade</taxon>
    </lineage>
</organism>
<evidence type="ECO:0000256" key="4">
    <source>
        <dbReference type="PIRSR" id="PIRSR000103-1"/>
    </source>
</evidence>
<dbReference type="InterPro" id="IPR002204">
    <property type="entry name" value="3-OH-isobutyrate_DH-rel_CS"/>
</dbReference>
<gene>
    <name evidence="7" type="ORF">CNF02_08265</name>
</gene>
<evidence type="ECO:0000313" key="7">
    <source>
        <dbReference type="EMBL" id="PDH33432.1"/>
    </source>
</evidence>
<dbReference type="PIRSF" id="PIRSF000103">
    <property type="entry name" value="HIBADH"/>
    <property type="match status" value="1"/>
</dbReference>
<dbReference type="GO" id="GO:0051287">
    <property type="term" value="F:NAD binding"/>
    <property type="evidence" value="ECO:0007669"/>
    <property type="project" value="InterPro"/>
</dbReference>
<name>A0A2A5WAH9_9GAMM</name>
<dbReference type="SUPFAM" id="SSF48179">
    <property type="entry name" value="6-phosphogluconate dehydrogenase C-terminal domain-like"/>
    <property type="match status" value="1"/>
</dbReference>
<dbReference type="InterPro" id="IPR036291">
    <property type="entry name" value="NAD(P)-bd_dom_sf"/>
</dbReference>
<dbReference type="Gene3D" id="1.10.1040.10">
    <property type="entry name" value="N-(1-d-carboxylethyl)-l-norvaline Dehydrogenase, domain 2"/>
    <property type="match status" value="1"/>
</dbReference>
<protein>
    <submittedName>
        <fullName evidence="7">Oxidoreductase</fullName>
    </submittedName>
</protein>
<dbReference type="GO" id="GO:0016054">
    <property type="term" value="P:organic acid catabolic process"/>
    <property type="evidence" value="ECO:0007669"/>
    <property type="project" value="UniProtKB-ARBA"/>
</dbReference>
<comment type="similarity">
    <text evidence="1">Belongs to the HIBADH-related family.</text>
</comment>
<evidence type="ECO:0000259" key="5">
    <source>
        <dbReference type="Pfam" id="PF03446"/>
    </source>
</evidence>
<sequence>MLELSKPSREENQFIGKWDLTKTITEQEMKVAFIGLGVMGYPMAGHVKNSGMEVCVYNRTTEKAQRWVEEYEGHMALSPAKAAADCDVVLVCVGNDDDVRQVTTSEDGVLNSMREGSILVDHTTASAALARELYQKAGKQGVQFMDAPVSGGQAGAENGALTVMIGGDQVTYDSAKPVIDSYSKFNKLLGAAGNGQLAKAANQICIAGVVEGLAEALNFAMKAGLNGEDLIETISKGAAGSWQMENRYQTMLSDEYEFGFAVDWMRKDLGIALEEAKRNGVDMPLVNMVDGFYEEVQASGGGRWDTSSLLARYTKN</sequence>
<dbReference type="InterPro" id="IPR015815">
    <property type="entry name" value="HIBADH-related"/>
</dbReference>
<dbReference type="GO" id="GO:0016491">
    <property type="term" value="F:oxidoreductase activity"/>
    <property type="evidence" value="ECO:0007669"/>
    <property type="project" value="UniProtKB-KW"/>
</dbReference>
<dbReference type="Gene3D" id="3.40.50.720">
    <property type="entry name" value="NAD(P)-binding Rossmann-like Domain"/>
    <property type="match status" value="1"/>
</dbReference>
<dbReference type="SUPFAM" id="SSF51735">
    <property type="entry name" value="NAD(P)-binding Rossmann-fold domains"/>
    <property type="match status" value="1"/>
</dbReference>
<evidence type="ECO:0000256" key="2">
    <source>
        <dbReference type="ARBA" id="ARBA00023002"/>
    </source>
</evidence>
<dbReference type="EMBL" id="NTJZ01000008">
    <property type="protein sequence ID" value="PDH33432.1"/>
    <property type="molecule type" value="Genomic_DNA"/>
</dbReference>
<keyword evidence="3" id="KW-0520">NAD</keyword>
<dbReference type="PANTHER" id="PTHR43060:SF15">
    <property type="entry name" value="3-HYDROXYISOBUTYRATE DEHYDROGENASE-LIKE 1, MITOCHONDRIAL-RELATED"/>
    <property type="match status" value="1"/>
</dbReference>
<dbReference type="Pfam" id="PF14833">
    <property type="entry name" value="NAD_binding_11"/>
    <property type="match status" value="1"/>
</dbReference>